<dbReference type="RefSeq" id="WP_024126091.1">
    <property type="nucleotide sequence ID" value="NC_023282.1"/>
</dbReference>
<keyword evidence="1" id="KW-0614">Plasmid</keyword>
<accession>V9Z3Y9</accession>
<proteinExistence type="predicted"/>
<gene>
    <name evidence="1" type="ORF">pFRL2_34c</name>
</gene>
<evidence type="ECO:0000313" key="1">
    <source>
        <dbReference type="EMBL" id="AHE38709.1"/>
    </source>
</evidence>
<reference evidence="1" key="1">
    <citation type="submission" date="2013-09" db="EMBL/GenBank/DDBJ databases">
        <title>Complete nucleotide sequence of Streptomyces linear plasmid pFRL2.</title>
        <authorList>
            <person name="Chen Z."/>
            <person name="Fang P."/>
            <person name="Qin Z."/>
        </authorList>
    </citation>
    <scope>NUCLEOTIDE SEQUENCE</scope>
    <source>
        <plasmid evidence="1">pFRL2</plasmid>
    </source>
</reference>
<sequence length="124" mass="13159">MTARFRRCGHGTGPLHPGDQKAVAEFTAMLTARKRPAPWTGHGDVAVRIAANGRGLERGRPADGQPADADPVALVLIHPDTEAALTGTLHCARSRIHGAWTTPYRLLTHALVGCDLPLNTDLSA</sequence>
<geneLocation type="plasmid" evidence="1">
    <name>pFRL2</name>
</geneLocation>
<dbReference type="EMBL" id="KF602047">
    <property type="protein sequence ID" value="AHE38709.1"/>
    <property type="molecule type" value="Genomic_DNA"/>
</dbReference>
<protein>
    <submittedName>
        <fullName evidence="1">Uncharacterized protein</fullName>
    </submittedName>
</protein>
<dbReference type="AlphaFoldDB" id="V9Z3Y9"/>
<organism evidence="1">
    <name type="scientific">Streptomyces sp. FR1</name>
    <dbReference type="NCBI Taxonomy" id="349971"/>
    <lineage>
        <taxon>Bacteria</taxon>
        <taxon>Bacillati</taxon>
        <taxon>Actinomycetota</taxon>
        <taxon>Actinomycetes</taxon>
        <taxon>Kitasatosporales</taxon>
        <taxon>Streptomycetaceae</taxon>
        <taxon>Streptomyces</taxon>
    </lineage>
</organism>
<name>V9Z3Y9_9ACTN</name>